<reference evidence="2" key="1">
    <citation type="submission" date="2016-10" db="EMBL/GenBank/DDBJ databases">
        <authorList>
            <person name="Wibberg D."/>
        </authorList>
    </citation>
    <scope>NUCLEOTIDE SEQUENCE [LARGE SCALE GENOMIC DNA]</scope>
</reference>
<gene>
    <name evidence="1" type="ORF">DSM25559_5027</name>
</gene>
<dbReference type="AlphaFoldDB" id="A0A1R3U902"/>
<protein>
    <submittedName>
        <fullName evidence="1">Uncharacterized protein</fullName>
    </submittedName>
</protein>
<evidence type="ECO:0000313" key="1">
    <source>
        <dbReference type="EMBL" id="SCX35558.1"/>
    </source>
</evidence>
<organism evidence="1 2">
    <name type="scientific">Agrobacterium rosae</name>
    <dbReference type="NCBI Taxonomy" id="1972867"/>
    <lineage>
        <taxon>Bacteria</taxon>
        <taxon>Pseudomonadati</taxon>
        <taxon>Pseudomonadota</taxon>
        <taxon>Alphaproteobacteria</taxon>
        <taxon>Hyphomicrobiales</taxon>
        <taxon>Rhizobiaceae</taxon>
        <taxon>Rhizobium/Agrobacterium group</taxon>
        <taxon>Agrobacterium</taxon>
    </lineage>
</organism>
<sequence length="115" mass="12699">MAMPAMPRAGLVMIEAEFALGCLEAIFDCPTVIFDGYERLSTCSGRAPSREECEVAIADIATDQQATHPKRVRPANTFRELSQPGDDLALVPALMLGLDRDLRGWYGSHGDYFRH</sequence>
<name>A0A1R3U902_9HYPH</name>
<accession>A0A1R3U902</accession>
<evidence type="ECO:0000313" key="2">
    <source>
        <dbReference type="Proteomes" id="UP000187891"/>
    </source>
</evidence>
<dbReference type="EMBL" id="FMUE01000022">
    <property type="protein sequence ID" value="SCX35558.1"/>
    <property type="molecule type" value="Genomic_DNA"/>
</dbReference>
<dbReference type="Proteomes" id="UP000187891">
    <property type="component" value="Unassembled WGS sequence"/>
</dbReference>
<proteinExistence type="predicted"/>